<evidence type="ECO:0000256" key="2">
    <source>
        <dbReference type="ARBA" id="ARBA00022580"/>
    </source>
</evidence>
<dbReference type="SUPFAM" id="SSF55326">
    <property type="entry name" value="PurM N-terminal domain-like"/>
    <property type="match status" value="1"/>
</dbReference>
<dbReference type="GO" id="GO:0019033">
    <property type="term" value="C:viral tegument"/>
    <property type="evidence" value="ECO:0007669"/>
    <property type="project" value="UniProtKB-SubCell"/>
</dbReference>
<reference evidence="6 7" key="1">
    <citation type="journal article" date="2016" name="MSphere">
        <title>Isolation and Characterization of a Novel Gammaherpesvirus from a Microbat Cell Line.</title>
        <authorList>
            <person name="Shabman R.S."/>
            <person name="Shrivastava S."/>
            <person name="Tsibane T."/>
            <person name="Attie O."/>
            <person name="Jayaprakash A."/>
            <person name="Mire C.E."/>
            <person name="Dilley K.E."/>
            <person name="Puri V."/>
            <person name="Stockwell T.B."/>
            <person name="Geisbert T.W."/>
            <person name="Sachidanandam R."/>
            <person name="Basler C.F."/>
        </authorList>
    </citation>
    <scope>NUCLEOTIDE SEQUENCE [LARGE SCALE GENOMIC DNA]</scope>
    <source>
        <strain evidence="6 7">My-HV8/Myotis velifer incautus/USA/FCGHV/2011</strain>
    </source>
</reference>
<feature type="domain" description="PurM-like C-terminal" evidence="4">
    <location>
        <begin position="836"/>
        <end position="974"/>
    </location>
</feature>
<organism evidence="6 7">
    <name type="scientific">Vespertilionid gammaherpesvirus 1</name>
    <dbReference type="NCBI Taxonomy" id="2560830"/>
    <lineage>
        <taxon>Viruses</taxon>
        <taxon>Duplodnaviria</taxon>
        <taxon>Heunggongvirae</taxon>
        <taxon>Peploviricota</taxon>
        <taxon>Herviviricetes</taxon>
        <taxon>Herpesvirales</taxon>
        <taxon>Orthoherpesviridae</taxon>
        <taxon>Gammaherpesvirinae</taxon>
        <taxon>Percavirus</taxon>
        <taxon>Percavirus vespertilionidgamma1</taxon>
    </lineage>
</organism>
<evidence type="ECO:0000259" key="5">
    <source>
        <dbReference type="Pfam" id="PF12818"/>
    </source>
</evidence>
<proteinExistence type="predicted"/>
<evidence type="ECO:0000313" key="6">
    <source>
        <dbReference type="EMBL" id="AMA67430.1"/>
    </source>
</evidence>
<dbReference type="GO" id="GO:0006164">
    <property type="term" value="P:purine nucleotide biosynthetic process"/>
    <property type="evidence" value="ECO:0007669"/>
    <property type="project" value="TreeGrafter"/>
</dbReference>
<dbReference type="KEGG" id="vg:26836993"/>
<keyword evidence="3" id="KW-0946">Virion</keyword>
<dbReference type="Gene3D" id="3.90.650.10">
    <property type="entry name" value="PurM-like C-terminal domain"/>
    <property type="match status" value="1"/>
</dbReference>
<name>A0A0X9XGZ3_9GAMA</name>
<evidence type="ECO:0000256" key="1">
    <source>
        <dbReference type="ARBA" id="ARBA00004535"/>
    </source>
</evidence>
<dbReference type="InterPro" id="IPR024346">
    <property type="entry name" value="Tegument_herpes_virus_N"/>
</dbReference>
<dbReference type="SMART" id="SM01211">
    <property type="entry name" value="GATase_5"/>
    <property type="match status" value="1"/>
</dbReference>
<dbReference type="InterPro" id="IPR029062">
    <property type="entry name" value="Class_I_gatase-like"/>
</dbReference>
<accession>A0A0X9XGZ3</accession>
<sequence length="1328" mass="147518">MASSISSLLPQLPLAVFIQENQAIYADSSLTPDESAVVYKFTNRDGDFTIIPNKTMAQHIVIFISNKGPNTHPYRLRRRKEIAFLSFVLSPSVQHSVLGVPPSTPFYSNRPLIFEYGCNLNTRFSTLSYELALCFPLLDIKTLLRVETGRRFVTKLAQYPQSDQVDILSDHLIQYSDLVPYNFARDLERNLPVTPLAIPVYVDNYFFTDPITTLVMLPPSGQLMSLTTQASIAPDASHKQYPVVTSHTSMHFFLWGTKPQGSHTQPCLTHLHNEAIMMGHPQLNGPWLHRSILPFCDIHAATTGVYSLTPTLSSGHYTESLREITQATSVYSLTLNKTGIPVVGGFLRTFDNKFNQIDFQTLICSATLASSRVQALNTSRFKPGQFILALGDFLPVTDFDQQPFSYRSSAYISNNIQNTLDLFATTVARGYTTSLQRHVGHATVEDHLFSLLPRGGAKLYLSKLPKELTKQVVGREHLIDDIRLFFSKYYLQTSSSQIFIVVSDTQVGIQNRPCYQLLMRAASLCKCPCKIIGQTCSENGIHFFNDLGSEFSDIVSRNDPVSEASFVIFKTSKVKNIIQQFPDSTDIETLMTSVTPGHIDWEFYNPSSTICQLLCHPTIGSKEFFVRRSNRCGNGLVAQQPGIGPLDLPLADYSLICDSALYDMTGKISKQTPDMSEHKIVHISHKDAHNLCDNPHGWFTSQHNSKVARTAHVMAVGEQGYKMMNNPIVGPQYGIAELITNIMFGPEFHLSDLHISAAIHWNTVTHYRAELERVLFGIKEFCSQLGASIVFTSACSSTRPQPGSFTTPSPTPNLISFAGKAKVSSIKRVTPELQAPGNILIHLSVSRNILLAGSTFEHTMCGTKYPLPPIEPAHISDLFYLVQTLVTNDLIVAGHDISDGGLITCCIEMALASQMGITLKITEGINCMSVLLSETPGAVVEVPEQYVNEVLTMCDRFSTFATVIGEVNNNEKPKHITVIQGNEIFFTISLSDALTHWSYTSDEMFLKFAAQLNEGEMYRKDYGNNEIDVGSLHNECQEKMLTLFRTPNQAIGAAVLCLPGCPKPVSMLSALANSGFTVSILTMSDLQTPDSLKAFTGLAVNGTSGMKDSYTGCRAIVQSIISDNAVRDSILSFLKREDTFSIGCGEMGFELLAAFQALDIPQSEKIEIGPSSYKDRQIELQLNASHLSECLWLNFQVPQTTKSIMLTPLKGMILPCWTIGDHLGVKFVTGGLEYSLPQFNMVALTFHGAKAKEWNFATNYPRNPTADYNIAGICSHDGRHLALICDPSLAYHTWQWQHCPKTFKNPITSPWALMFHYMFLYSVKNKHE</sequence>
<dbReference type="PANTHER" id="PTHR10099">
    <property type="entry name" value="PHOSPHORIBOSYLFORMYLGLYCINAMIDINE SYNTHASE"/>
    <property type="match status" value="1"/>
</dbReference>
<dbReference type="Pfam" id="PF13507">
    <property type="entry name" value="GATase_5"/>
    <property type="match status" value="1"/>
</dbReference>
<keyword evidence="2" id="KW-0920">Virion tegument</keyword>
<dbReference type="InterPro" id="IPR010077">
    <property type="entry name" value="Herpes_virus_tegument"/>
</dbReference>
<dbReference type="Gene3D" id="3.40.50.880">
    <property type="match status" value="1"/>
</dbReference>
<comment type="subcellular location">
    <subcellularLocation>
        <location evidence="1">Virion tegument</location>
    </subcellularLocation>
</comment>
<dbReference type="InterPro" id="IPR010918">
    <property type="entry name" value="PurM-like_C_dom"/>
</dbReference>
<evidence type="ECO:0000313" key="7">
    <source>
        <dbReference type="Proteomes" id="UP000207650"/>
    </source>
</evidence>
<dbReference type="InterPro" id="IPR036676">
    <property type="entry name" value="PurM-like_C_sf"/>
</dbReference>
<dbReference type="Pfam" id="PF12818">
    <property type="entry name" value="Tegument_dsDNA"/>
    <property type="match status" value="1"/>
</dbReference>
<protein>
    <submittedName>
        <fullName evidence="6">ORF75</fullName>
    </submittedName>
</protein>
<dbReference type="PANTHER" id="PTHR10099:SF1">
    <property type="entry name" value="PHOSPHORIBOSYLFORMYLGLYCINAMIDINE SYNTHASE"/>
    <property type="match status" value="1"/>
</dbReference>
<evidence type="ECO:0000256" key="3">
    <source>
        <dbReference type="ARBA" id="ARBA00022844"/>
    </source>
</evidence>
<dbReference type="Pfam" id="PF02769">
    <property type="entry name" value="AIRS_C"/>
    <property type="match status" value="1"/>
</dbReference>
<evidence type="ECO:0000259" key="4">
    <source>
        <dbReference type="Pfam" id="PF02769"/>
    </source>
</evidence>
<dbReference type="NCBIfam" id="TIGR01739">
    <property type="entry name" value="tegu_FGAM_synt"/>
    <property type="match status" value="1"/>
</dbReference>
<dbReference type="GO" id="GO:0075733">
    <property type="term" value="P:intracellular transport of virus"/>
    <property type="evidence" value="ECO:0007669"/>
    <property type="project" value="InterPro"/>
</dbReference>
<gene>
    <name evidence="6" type="primary">ORF75</name>
    <name evidence="6" type="ORF">AOT99_gpORF75</name>
</gene>
<dbReference type="SUPFAM" id="SSF56042">
    <property type="entry name" value="PurM C-terminal domain-like"/>
    <property type="match status" value="1"/>
</dbReference>
<dbReference type="EMBL" id="KU220026">
    <property type="protein sequence ID" value="AMA67430.1"/>
    <property type="molecule type" value="Genomic_DNA"/>
</dbReference>
<dbReference type="Proteomes" id="UP000207650">
    <property type="component" value="Segment"/>
</dbReference>
<feature type="domain" description="Tegument protein herpes virus N-terminal" evidence="5">
    <location>
        <begin position="268"/>
        <end position="541"/>
    </location>
</feature>
<dbReference type="InterPro" id="IPR036921">
    <property type="entry name" value="PurM-like_N_sf"/>
</dbReference>
<dbReference type="SUPFAM" id="SSF52317">
    <property type="entry name" value="Class I glutamine amidotransferase-like"/>
    <property type="match status" value="1"/>
</dbReference>
<keyword evidence="7" id="KW-1185">Reference proteome</keyword>
<dbReference type="GO" id="GO:0043657">
    <property type="term" value="C:host cell"/>
    <property type="evidence" value="ECO:0007669"/>
    <property type="project" value="GOC"/>
</dbReference>
<dbReference type="GO" id="GO:0004642">
    <property type="term" value="F:phosphoribosylformylglycinamidine synthase activity"/>
    <property type="evidence" value="ECO:0007669"/>
    <property type="project" value="TreeGrafter"/>
</dbReference>